<name>K6H818_9BACT</name>
<comment type="caution">
    <text evidence="1">The sequence shown here is derived from an EMBL/GenBank/DDBJ whole genome shotgun (WGS) entry which is preliminary data.</text>
</comment>
<accession>K6H818</accession>
<evidence type="ECO:0000313" key="1">
    <source>
        <dbReference type="EMBL" id="EKO38638.1"/>
    </source>
</evidence>
<dbReference type="PATRIC" id="fig|1206767.3.peg.2594"/>
<sequence>MDCDLDTLLVFLEQTGCPAETAAALARDRPLTAQGIPSATGPALAAALTEALGMPDAPDALVQEGSLDDWLEFVARHINDATLKPAALARIVKSTEAIPHGQAFALDRMQPQDAPGVTRLFHAIYDAHYPVLDYYVPEKLIALNRQQAVLTLVSRLETGEIVGHGAYYRSSPPNPAVYEQGQVLVNPDYRQTSMAFRLLRELDTVSYAMTWAEAFWGEAVCNHVVTQKSGDRQGYTPCGIELSLMPDGAYAKEGAAGRVSCMMAFRVHRDKPLPLYLPEDYRPVLEGILSGFSLGRDVHFSSGDQTGCRETVLDSRIFDLAQVERVQVAAVGRDFPTHADALEERANRLGLAVVQVYLNASCPGTPWAAQTLRRRGYVFGALAPLWFPDGDALMLQRLAAEPDFEAVKLYADRAKAIMAHIRQEWGARGR</sequence>
<protein>
    <recommendedName>
        <fullName evidence="3">N-acetyltransferase domain-containing protein</fullName>
    </recommendedName>
</protein>
<dbReference type="Gene3D" id="3.40.630.30">
    <property type="match status" value="1"/>
</dbReference>
<proteinExistence type="predicted"/>
<evidence type="ECO:0000313" key="2">
    <source>
        <dbReference type="Proteomes" id="UP000006272"/>
    </source>
</evidence>
<organism evidence="1 2">
    <name type="scientific">Solidesulfovibrio magneticus str. Maddingley MBC34</name>
    <dbReference type="NCBI Taxonomy" id="1206767"/>
    <lineage>
        <taxon>Bacteria</taxon>
        <taxon>Pseudomonadati</taxon>
        <taxon>Thermodesulfobacteriota</taxon>
        <taxon>Desulfovibrionia</taxon>
        <taxon>Desulfovibrionales</taxon>
        <taxon>Desulfovibrionaceae</taxon>
        <taxon>Solidesulfovibrio</taxon>
    </lineage>
</organism>
<gene>
    <name evidence="1" type="ORF">B193_2646</name>
</gene>
<dbReference type="AlphaFoldDB" id="K6H818"/>
<dbReference type="EMBL" id="ALAO01000226">
    <property type="protein sequence ID" value="EKO38638.1"/>
    <property type="molecule type" value="Genomic_DNA"/>
</dbReference>
<reference evidence="1 2" key="1">
    <citation type="submission" date="2012-07" db="EMBL/GenBank/DDBJ databases">
        <title>Draft genome sequence of Desulfovibrio magneticus str. Maddingley MBC34 obtained from a metagenomic sequence of a methanogenic enrichment isolated from coal-seam formation water in Victoria, Australia.</title>
        <authorList>
            <person name="Greenfield P."/>
            <person name="Hendry P."/>
            <person name="Li D."/>
            <person name="Rosewarne C.P."/>
            <person name="Tran-Dinh N."/>
            <person name="Elbourne L.D.H."/>
            <person name="Paulsen I.T."/>
            <person name="Midgley D.J."/>
        </authorList>
    </citation>
    <scope>NUCLEOTIDE SEQUENCE [LARGE SCALE GENOMIC DNA]</scope>
    <source>
        <strain evidence="2">Maddingley MBC34</strain>
    </source>
</reference>
<dbReference type="InterPro" id="IPR016181">
    <property type="entry name" value="Acyl_CoA_acyltransferase"/>
</dbReference>
<evidence type="ECO:0008006" key="3">
    <source>
        <dbReference type="Google" id="ProtNLM"/>
    </source>
</evidence>
<dbReference type="Proteomes" id="UP000006272">
    <property type="component" value="Unassembled WGS sequence"/>
</dbReference>
<dbReference type="SUPFAM" id="SSF55729">
    <property type="entry name" value="Acyl-CoA N-acyltransferases (Nat)"/>
    <property type="match status" value="1"/>
</dbReference>